<organism evidence="2 3">
    <name type="scientific">Limulus polyphemus</name>
    <name type="common">Atlantic horseshoe crab</name>
    <dbReference type="NCBI Taxonomy" id="6850"/>
    <lineage>
        <taxon>Eukaryota</taxon>
        <taxon>Metazoa</taxon>
        <taxon>Ecdysozoa</taxon>
        <taxon>Arthropoda</taxon>
        <taxon>Chelicerata</taxon>
        <taxon>Merostomata</taxon>
        <taxon>Xiphosura</taxon>
        <taxon>Limulidae</taxon>
        <taxon>Limulus</taxon>
    </lineage>
</organism>
<dbReference type="InterPro" id="IPR050618">
    <property type="entry name" value="Ubq-SigPath_Reg"/>
</dbReference>
<dbReference type="Proteomes" id="UP000694941">
    <property type="component" value="Unplaced"/>
</dbReference>
<dbReference type="Pfam" id="PF00622">
    <property type="entry name" value="SPRY"/>
    <property type="match status" value="2"/>
</dbReference>
<feature type="non-terminal residue" evidence="3">
    <location>
        <position position="336"/>
    </location>
</feature>
<dbReference type="Gene3D" id="2.60.120.920">
    <property type="match status" value="2"/>
</dbReference>
<dbReference type="InterPro" id="IPR001870">
    <property type="entry name" value="B30.2/SPRY"/>
</dbReference>
<sequence>MQGWETDPIPFMKKHLSSSLEKMDGALHRQLSRIYRRDLRERPQEATQRHIRYERISIDGDLLSYAPDETDQVGVYVAAEPLSPDNSYFEVEILDMGVGSSISVGLVTSRHSLHQHPGCAIQSVGYHTGRGRLIKGASKRSLGLPKCETGDKIGCGIKFEKSSVQERRQVVTVFFTRNGKEVNSTSAPWPFSGLYPAVGVSSLGEEVRISLCSTWTAEEDIFMCIDSNEDEWARLHDIQLNGSVLEYAGRGKSIIDVGLAQARSPLDTTSHYFEIEIVEPGENCYIAIGLARRDYPRRRHPGWNKGSIAYHADDGKIFVGSGVGDPFGPRCHKGRD</sequence>
<dbReference type="SUPFAM" id="SSF49899">
    <property type="entry name" value="Concanavalin A-like lectins/glucanases"/>
    <property type="match status" value="2"/>
</dbReference>
<dbReference type="InterPro" id="IPR003877">
    <property type="entry name" value="SPRY_dom"/>
</dbReference>
<dbReference type="PANTHER" id="PTHR12864">
    <property type="entry name" value="RAN BINDING PROTEIN 9-RELATED"/>
    <property type="match status" value="1"/>
</dbReference>
<reference evidence="3" key="1">
    <citation type="submission" date="2025-08" db="UniProtKB">
        <authorList>
            <consortium name="RefSeq"/>
        </authorList>
    </citation>
    <scope>IDENTIFICATION</scope>
    <source>
        <tissue evidence="3">Muscle</tissue>
    </source>
</reference>
<proteinExistence type="predicted"/>
<name>A0ABM1BS62_LIMPO</name>
<dbReference type="GeneID" id="106471565"/>
<evidence type="ECO:0000313" key="2">
    <source>
        <dbReference type="Proteomes" id="UP000694941"/>
    </source>
</evidence>
<protein>
    <submittedName>
        <fullName evidence="3">SPRY domain-containing protein 3-like</fullName>
    </submittedName>
</protein>
<dbReference type="SMART" id="SM00449">
    <property type="entry name" value="SPRY"/>
    <property type="match status" value="1"/>
</dbReference>
<feature type="domain" description="B30.2/SPRY" evidence="1">
    <location>
        <begin position="19"/>
        <end position="216"/>
    </location>
</feature>
<evidence type="ECO:0000259" key="1">
    <source>
        <dbReference type="PROSITE" id="PS50188"/>
    </source>
</evidence>
<evidence type="ECO:0000313" key="3">
    <source>
        <dbReference type="RefSeq" id="XP_013787623.1"/>
    </source>
</evidence>
<accession>A0ABM1BS62</accession>
<dbReference type="RefSeq" id="XP_013787623.1">
    <property type="nucleotide sequence ID" value="XM_013932169.2"/>
</dbReference>
<keyword evidence="2" id="KW-1185">Reference proteome</keyword>
<dbReference type="InterPro" id="IPR013320">
    <property type="entry name" value="ConA-like_dom_sf"/>
</dbReference>
<dbReference type="InterPro" id="IPR043136">
    <property type="entry name" value="B30.2/SPRY_sf"/>
</dbReference>
<gene>
    <name evidence="3" type="primary">LOC106471565</name>
</gene>
<dbReference type="PROSITE" id="PS50188">
    <property type="entry name" value="B302_SPRY"/>
    <property type="match status" value="1"/>
</dbReference>